<protein>
    <submittedName>
        <fullName evidence="1">Uncharacterized protein</fullName>
    </submittedName>
</protein>
<dbReference type="AlphaFoldDB" id="A0A5J4VV63"/>
<comment type="caution">
    <text evidence="1">The sequence shown here is derived from an EMBL/GenBank/DDBJ whole genome shotgun (WGS) entry which is preliminary data.</text>
</comment>
<reference evidence="1 2" key="1">
    <citation type="submission" date="2019-03" db="EMBL/GenBank/DDBJ databases">
        <title>Single cell metagenomics reveals metabolic interactions within the superorganism composed of flagellate Streblomastix strix and complex community of Bacteroidetes bacteria on its surface.</title>
        <authorList>
            <person name="Treitli S.C."/>
            <person name="Kolisko M."/>
            <person name="Husnik F."/>
            <person name="Keeling P."/>
            <person name="Hampl V."/>
        </authorList>
    </citation>
    <scope>NUCLEOTIDE SEQUENCE [LARGE SCALE GENOMIC DNA]</scope>
    <source>
        <strain evidence="1">ST1C</strain>
    </source>
</reference>
<evidence type="ECO:0000313" key="1">
    <source>
        <dbReference type="EMBL" id="KAA6386415.1"/>
    </source>
</evidence>
<dbReference type="Proteomes" id="UP000324800">
    <property type="component" value="Unassembled WGS sequence"/>
</dbReference>
<gene>
    <name evidence="1" type="ORF">EZS28_018062</name>
</gene>
<dbReference type="EMBL" id="SNRW01004815">
    <property type="protein sequence ID" value="KAA6386415.1"/>
    <property type="molecule type" value="Genomic_DNA"/>
</dbReference>
<name>A0A5J4VV63_9EUKA</name>
<organism evidence="1 2">
    <name type="scientific">Streblomastix strix</name>
    <dbReference type="NCBI Taxonomy" id="222440"/>
    <lineage>
        <taxon>Eukaryota</taxon>
        <taxon>Metamonada</taxon>
        <taxon>Preaxostyla</taxon>
        <taxon>Oxymonadida</taxon>
        <taxon>Streblomastigidae</taxon>
        <taxon>Streblomastix</taxon>
    </lineage>
</organism>
<proteinExistence type="predicted"/>
<accession>A0A5J4VV63</accession>
<evidence type="ECO:0000313" key="2">
    <source>
        <dbReference type="Proteomes" id="UP000324800"/>
    </source>
</evidence>
<sequence>MDHQKAQAAKLRGWNTTMVMNETAIPDINWWIANFRANIPAQLIQIPPQITMTTDAEPNKRSYQATKGKSRLQLKAYEVSQKPQRIRKINPQ</sequence>